<feature type="transmembrane region" description="Helical" evidence="1">
    <location>
        <begin position="12"/>
        <end position="32"/>
    </location>
</feature>
<dbReference type="OrthoDB" id="2939220at2"/>
<name>A0A5R9FAC6_9BACL</name>
<protein>
    <submittedName>
        <fullName evidence="3">DUF3899 domain-containing protein</fullName>
    </submittedName>
</protein>
<evidence type="ECO:0000259" key="2">
    <source>
        <dbReference type="Pfam" id="PF13038"/>
    </source>
</evidence>
<evidence type="ECO:0000313" key="3">
    <source>
        <dbReference type="EMBL" id="TLS37813.1"/>
    </source>
</evidence>
<feature type="domain" description="DUF3899" evidence="2">
    <location>
        <begin position="35"/>
        <end position="116"/>
    </location>
</feature>
<evidence type="ECO:0000256" key="1">
    <source>
        <dbReference type="SAM" id="Phobius"/>
    </source>
</evidence>
<dbReference type="InterPro" id="IPR025007">
    <property type="entry name" value="DUF3899"/>
</dbReference>
<accession>A0A5R9FAC6</accession>
<feature type="transmembrane region" description="Helical" evidence="1">
    <location>
        <begin position="38"/>
        <end position="67"/>
    </location>
</feature>
<keyword evidence="1" id="KW-0812">Transmembrane</keyword>
<evidence type="ECO:0000313" key="4">
    <source>
        <dbReference type="Proteomes" id="UP000308230"/>
    </source>
</evidence>
<keyword evidence="1" id="KW-0472">Membrane</keyword>
<dbReference type="Pfam" id="PF13038">
    <property type="entry name" value="DUF3899"/>
    <property type="match status" value="1"/>
</dbReference>
<reference evidence="3 4" key="1">
    <citation type="submission" date="2019-04" db="EMBL/GenBank/DDBJ databases">
        <title>Bacillus caeni sp. nov., a bacterium isolated from mangrove sediment.</title>
        <authorList>
            <person name="Huang H."/>
            <person name="Mo K."/>
            <person name="Hu Y."/>
        </authorList>
    </citation>
    <scope>NUCLEOTIDE SEQUENCE [LARGE SCALE GENOMIC DNA]</scope>
    <source>
        <strain evidence="3 4">HB172195</strain>
    </source>
</reference>
<dbReference type="AlphaFoldDB" id="A0A5R9FAC6"/>
<dbReference type="EMBL" id="SWLG01000005">
    <property type="protein sequence ID" value="TLS37813.1"/>
    <property type="molecule type" value="Genomic_DNA"/>
</dbReference>
<proteinExistence type="predicted"/>
<comment type="caution">
    <text evidence="3">The sequence shown here is derived from an EMBL/GenBank/DDBJ whole genome shotgun (WGS) entry which is preliminary data.</text>
</comment>
<organism evidence="3 4">
    <name type="scientific">Exobacillus caeni</name>
    <dbReference type="NCBI Taxonomy" id="2574798"/>
    <lineage>
        <taxon>Bacteria</taxon>
        <taxon>Bacillati</taxon>
        <taxon>Bacillota</taxon>
        <taxon>Bacilli</taxon>
        <taxon>Bacillales</taxon>
        <taxon>Guptibacillaceae</taxon>
        <taxon>Exobacillus</taxon>
    </lineage>
</organism>
<sequence>MKNLFGKILVTVAGSLLISFGLTLFFGGFSILNYVNNVFLVSLALLMIGGIFYVLQTGFFNGIVYSFRRFIKSTQKRKMIEDDEQEIPYFVDYTFPFTYAMIIAGGALFLISIFIGFSMI</sequence>
<feature type="transmembrane region" description="Helical" evidence="1">
    <location>
        <begin position="97"/>
        <end position="117"/>
    </location>
</feature>
<dbReference type="RefSeq" id="WP_138125257.1">
    <property type="nucleotide sequence ID" value="NZ_SWLG01000005.1"/>
</dbReference>
<gene>
    <name evidence="3" type="ORF">FCL54_08310</name>
</gene>
<dbReference type="Proteomes" id="UP000308230">
    <property type="component" value="Unassembled WGS sequence"/>
</dbReference>
<keyword evidence="1" id="KW-1133">Transmembrane helix</keyword>
<keyword evidence="4" id="KW-1185">Reference proteome</keyword>